<organism evidence="2">
    <name type="scientific">Oryza meridionalis</name>
    <dbReference type="NCBI Taxonomy" id="40149"/>
    <lineage>
        <taxon>Eukaryota</taxon>
        <taxon>Viridiplantae</taxon>
        <taxon>Streptophyta</taxon>
        <taxon>Embryophyta</taxon>
        <taxon>Tracheophyta</taxon>
        <taxon>Spermatophyta</taxon>
        <taxon>Magnoliopsida</taxon>
        <taxon>Liliopsida</taxon>
        <taxon>Poales</taxon>
        <taxon>Poaceae</taxon>
        <taxon>BOP clade</taxon>
        <taxon>Oryzoideae</taxon>
        <taxon>Oryzeae</taxon>
        <taxon>Oryzinae</taxon>
        <taxon>Oryza</taxon>
    </lineage>
</organism>
<feature type="region of interest" description="Disordered" evidence="1">
    <location>
        <begin position="115"/>
        <end position="138"/>
    </location>
</feature>
<feature type="compositionally biased region" description="Basic and acidic residues" evidence="1">
    <location>
        <begin position="116"/>
        <end position="138"/>
    </location>
</feature>
<sequence>MIPHAALSCCWWCYTENSGSAIYGRAPWGWARWPSATSPSGSKAAAIASTDDLDSPQPVNLAVGVLSASSCHHLYCTFDSGSSLPPSAGRRPDASLLPPDAAWIGPWAARRGRARLGIERRRERKEEERGREGRGIRG</sequence>
<evidence type="ECO:0000313" key="3">
    <source>
        <dbReference type="Proteomes" id="UP000008021"/>
    </source>
</evidence>
<dbReference type="Gramene" id="OMERI03G00430.1">
    <property type="protein sequence ID" value="OMERI03G00430.1"/>
    <property type="gene ID" value="OMERI03G00430"/>
</dbReference>
<dbReference type="Proteomes" id="UP000008021">
    <property type="component" value="Chromosome 3"/>
</dbReference>
<evidence type="ECO:0000256" key="1">
    <source>
        <dbReference type="SAM" id="MobiDB-lite"/>
    </source>
</evidence>
<protein>
    <submittedName>
        <fullName evidence="2">Uncharacterized protein</fullName>
    </submittedName>
</protein>
<evidence type="ECO:0000313" key="2">
    <source>
        <dbReference type="EnsemblPlants" id="OMERI03G00430.1"/>
    </source>
</evidence>
<keyword evidence="3" id="KW-1185">Reference proteome</keyword>
<dbReference type="EnsemblPlants" id="OMERI03G00430.1">
    <property type="protein sequence ID" value="OMERI03G00430.1"/>
    <property type="gene ID" value="OMERI03G00430"/>
</dbReference>
<dbReference type="AlphaFoldDB" id="A0A0E0CTU2"/>
<dbReference type="HOGENOM" id="CLU_1858429_0_0_1"/>
<reference evidence="2" key="2">
    <citation type="submission" date="2018-05" db="EMBL/GenBank/DDBJ databases">
        <title>OmerRS3 (Oryza meridionalis Reference Sequence Version 3).</title>
        <authorList>
            <person name="Zhang J."/>
            <person name="Kudrna D."/>
            <person name="Lee S."/>
            <person name="Talag J."/>
            <person name="Welchert J."/>
            <person name="Wing R.A."/>
        </authorList>
    </citation>
    <scope>NUCLEOTIDE SEQUENCE [LARGE SCALE GENOMIC DNA]</scope>
    <source>
        <strain evidence="2">cv. OR44</strain>
    </source>
</reference>
<proteinExistence type="predicted"/>
<reference evidence="2" key="1">
    <citation type="submission" date="2015-04" db="UniProtKB">
        <authorList>
            <consortium name="EnsemblPlants"/>
        </authorList>
    </citation>
    <scope>IDENTIFICATION</scope>
</reference>
<name>A0A0E0CTU2_9ORYZ</name>
<accession>A0A0E0CTU2</accession>